<keyword evidence="8" id="KW-0472">Membrane</keyword>
<feature type="compositionally biased region" description="Basic and acidic residues" evidence="7">
    <location>
        <begin position="120"/>
        <end position="132"/>
    </location>
</feature>
<dbReference type="SUPFAM" id="SSF48225">
    <property type="entry name" value="Seven-hairpin glycosidases"/>
    <property type="match status" value="1"/>
</dbReference>
<gene>
    <name evidence="9" type="ORF">JTE90_008616</name>
</gene>
<sequence>MAATTVLPTYQRYVNGTPVSTAFRKTLRLREKYIVLLVLGTFVAVCIGTFFFLPELRSGAGLNTAYRHIRNAGSDLLMPPLQVVDKHLLQPHDVNNQDPHVIMDRAKLILKIQEDLEKERQKNLKDSMDRAQVEGPALPQPKASAKSDVESNDRLLNDVAQPNPADDELNDIVRDHPGGPGTKGGEPKDPDIKEKRDKIREMMKHAWDNYAQYAWGQNELRPLSKRGHSAGIFGKTALGASIVDGLNTLYLMGLREDYQKGRDWIAANLNMDLGVRAHGSILLF</sequence>
<evidence type="ECO:0000256" key="4">
    <source>
        <dbReference type="ARBA" id="ARBA00022801"/>
    </source>
</evidence>
<dbReference type="GO" id="GO:0005509">
    <property type="term" value="F:calcium ion binding"/>
    <property type="evidence" value="ECO:0007669"/>
    <property type="project" value="InterPro"/>
</dbReference>
<evidence type="ECO:0000313" key="9">
    <source>
        <dbReference type="EMBL" id="KAG8182081.1"/>
    </source>
</evidence>
<keyword evidence="8" id="KW-0812">Transmembrane</keyword>
<keyword evidence="10" id="KW-1185">Reference proteome</keyword>
<dbReference type="Pfam" id="PF01532">
    <property type="entry name" value="Glyco_hydro_47"/>
    <property type="match status" value="1"/>
</dbReference>
<evidence type="ECO:0000256" key="1">
    <source>
        <dbReference type="ARBA" id="ARBA00001913"/>
    </source>
</evidence>
<proteinExistence type="inferred from homology"/>
<comment type="caution">
    <text evidence="9">The sequence shown here is derived from an EMBL/GenBank/DDBJ whole genome shotgun (WGS) entry which is preliminary data.</text>
</comment>
<comment type="cofactor">
    <cofactor evidence="1">
        <name>Ca(2+)</name>
        <dbReference type="ChEBI" id="CHEBI:29108"/>
    </cofactor>
</comment>
<evidence type="ECO:0000256" key="6">
    <source>
        <dbReference type="RuleBase" id="RU361193"/>
    </source>
</evidence>
<evidence type="ECO:0000256" key="7">
    <source>
        <dbReference type="SAM" id="MobiDB-lite"/>
    </source>
</evidence>
<dbReference type="EMBL" id="JAFNEN010000482">
    <property type="protein sequence ID" value="KAG8182081.1"/>
    <property type="molecule type" value="Genomic_DNA"/>
</dbReference>
<accession>A0AAV6UEJ4</accession>
<keyword evidence="4 6" id="KW-0378">Hydrolase</keyword>
<dbReference type="Gene3D" id="1.50.10.10">
    <property type="match status" value="1"/>
</dbReference>
<organism evidence="9 10">
    <name type="scientific">Oedothorax gibbosus</name>
    <dbReference type="NCBI Taxonomy" id="931172"/>
    <lineage>
        <taxon>Eukaryota</taxon>
        <taxon>Metazoa</taxon>
        <taxon>Ecdysozoa</taxon>
        <taxon>Arthropoda</taxon>
        <taxon>Chelicerata</taxon>
        <taxon>Arachnida</taxon>
        <taxon>Araneae</taxon>
        <taxon>Araneomorphae</taxon>
        <taxon>Entelegynae</taxon>
        <taxon>Araneoidea</taxon>
        <taxon>Linyphiidae</taxon>
        <taxon>Erigoninae</taxon>
        <taxon>Oedothorax</taxon>
    </lineage>
</organism>
<keyword evidence="8" id="KW-1133">Transmembrane helix</keyword>
<evidence type="ECO:0000313" key="10">
    <source>
        <dbReference type="Proteomes" id="UP000827092"/>
    </source>
</evidence>
<comment type="similarity">
    <text evidence="3 6">Belongs to the glycosyl hydrolase 47 family.</text>
</comment>
<evidence type="ECO:0000256" key="5">
    <source>
        <dbReference type="ARBA" id="ARBA00023157"/>
    </source>
</evidence>
<dbReference type="AlphaFoldDB" id="A0AAV6UEJ4"/>
<dbReference type="GO" id="GO:0005975">
    <property type="term" value="P:carbohydrate metabolic process"/>
    <property type="evidence" value="ECO:0007669"/>
    <property type="project" value="InterPro"/>
</dbReference>
<evidence type="ECO:0000256" key="2">
    <source>
        <dbReference type="ARBA" id="ARBA00004922"/>
    </source>
</evidence>
<keyword evidence="5" id="KW-1015">Disulfide bond</keyword>
<evidence type="ECO:0000256" key="8">
    <source>
        <dbReference type="SAM" id="Phobius"/>
    </source>
</evidence>
<feature type="compositionally biased region" description="Basic and acidic residues" evidence="7">
    <location>
        <begin position="145"/>
        <end position="156"/>
    </location>
</feature>
<evidence type="ECO:0000256" key="3">
    <source>
        <dbReference type="ARBA" id="ARBA00007658"/>
    </source>
</evidence>
<feature type="region of interest" description="Disordered" evidence="7">
    <location>
        <begin position="120"/>
        <end position="192"/>
    </location>
</feature>
<keyword evidence="6" id="KW-0326">Glycosidase</keyword>
<dbReference type="EC" id="3.2.1.-" evidence="6"/>
<dbReference type="GO" id="GO:0005783">
    <property type="term" value="C:endoplasmic reticulum"/>
    <property type="evidence" value="ECO:0007669"/>
    <property type="project" value="TreeGrafter"/>
</dbReference>
<dbReference type="InterPro" id="IPR050749">
    <property type="entry name" value="Glycosyl_Hydrolase_47"/>
</dbReference>
<name>A0AAV6UEJ4_9ARAC</name>
<dbReference type="GO" id="GO:0004571">
    <property type="term" value="F:mannosyl-oligosaccharide 1,2-alpha-mannosidase activity"/>
    <property type="evidence" value="ECO:0007669"/>
    <property type="project" value="InterPro"/>
</dbReference>
<dbReference type="PANTHER" id="PTHR11742">
    <property type="entry name" value="MANNOSYL-OLIGOSACCHARIDE ALPHA-1,2-MANNOSIDASE-RELATED"/>
    <property type="match status" value="1"/>
</dbReference>
<reference evidence="9 10" key="1">
    <citation type="journal article" date="2022" name="Nat. Ecol. Evol.">
        <title>A masculinizing supergene underlies an exaggerated male reproductive morph in a spider.</title>
        <authorList>
            <person name="Hendrickx F."/>
            <person name="De Corte Z."/>
            <person name="Sonet G."/>
            <person name="Van Belleghem S.M."/>
            <person name="Kostlbacher S."/>
            <person name="Vangestel C."/>
        </authorList>
    </citation>
    <scope>NUCLEOTIDE SEQUENCE [LARGE SCALE GENOMIC DNA]</scope>
    <source>
        <strain evidence="9">W744_W776</strain>
    </source>
</reference>
<dbReference type="GO" id="GO:0000139">
    <property type="term" value="C:Golgi membrane"/>
    <property type="evidence" value="ECO:0007669"/>
    <property type="project" value="TreeGrafter"/>
</dbReference>
<dbReference type="PRINTS" id="PR00747">
    <property type="entry name" value="GLYHDRLASE47"/>
</dbReference>
<dbReference type="Proteomes" id="UP000827092">
    <property type="component" value="Unassembled WGS sequence"/>
</dbReference>
<dbReference type="PANTHER" id="PTHR11742:SF6">
    <property type="entry name" value="MANNOSYL-OLIGOSACCHARIDE ALPHA-1,2-MANNOSIDASE IA-RELATED"/>
    <property type="match status" value="1"/>
</dbReference>
<feature type="transmembrane region" description="Helical" evidence="8">
    <location>
        <begin position="33"/>
        <end position="53"/>
    </location>
</feature>
<dbReference type="InterPro" id="IPR036026">
    <property type="entry name" value="Seven-hairpin_glycosidases"/>
</dbReference>
<comment type="pathway">
    <text evidence="2">Protein modification; protein glycosylation.</text>
</comment>
<protein>
    <recommendedName>
        <fullName evidence="6">alpha-1,2-Mannosidase</fullName>
        <ecNumber evidence="6">3.2.1.-</ecNumber>
    </recommendedName>
</protein>
<dbReference type="InterPro" id="IPR001382">
    <property type="entry name" value="Glyco_hydro_47"/>
</dbReference>
<dbReference type="InterPro" id="IPR012341">
    <property type="entry name" value="6hp_glycosidase-like_sf"/>
</dbReference>